<dbReference type="GeneID" id="18823667"/>
<evidence type="ECO:0000313" key="3">
    <source>
        <dbReference type="Proteomes" id="UP000008493"/>
    </source>
</evidence>
<name>K5XZB8_AGABU</name>
<feature type="compositionally biased region" description="Low complexity" evidence="1">
    <location>
        <begin position="120"/>
        <end position="140"/>
    </location>
</feature>
<keyword evidence="3" id="KW-1185">Reference proteome</keyword>
<dbReference type="RefSeq" id="XP_007328374.1">
    <property type="nucleotide sequence ID" value="XM_007328312.1"/>
</dbReference>
<gene>
    <name evidence="2" type="ORF">AGABI1DRAFT_112501</name>
</gene>
<dbReference type="InParanoid" id="K5XZB8"/>
<dbReference type="AlphaFoldDB" id="K5XZB8"/>
<feature type="region of interest" description="Disordered" evidence="1">
    <location>
        <begin position="216"/>
        <end position="247"/>
    </location>
</feature>
<dbReference type="HOGENOM" id="CLU_1124246_0_0_1"/>
<dbReference type="EMBL" id="JH971388">
    <property type="protein sequence ID" value="EKM80765.1"/>
    <property type="molecule type" value="Genomic_DNA"/>
</dbReference>
<dbReference type="Proteomes" id="UP000008493">
    <property type="component" value="Unassembled WGS sequence"/>
</dbReference>
<organism evidence="2 3">
    <name type="scientific">Agaricus bisporus var. burnettii (strain JB137-S8 / ATCC MYA-4627 / FGSC 10392)</name>
    <name type="common">White button mushroom</name>
    <dbReference type="NCBI Taxonomy" id="597362"/>
    <lineage>
        <taxon>Eukaryota</taxon>
        <taxon>Fungi</taxon>
        <taxon>Dikarya</taxon>
        <taxon>Basidiomycota</taxon>
        <taxon>Agaricomycotina</taxon>
        <taxon>Agaricomycetes</taxon>
        <taxon>Agaricomycetidae</taxon>
        <taxon>Agaricales</taxon>
        <taxon>Agaricineae</taxon>
        <taxon>Agaricaceae</taxon>
        <taxon>Agaricus</taxon>
    </lineage>
</organism>
<accession>K5XZB8</accession>
<feature type="region of interest" description="Disordered" evidence="1">
    <location>
        <begin position="22"/>
        <end position="57"/>
    </location>
</feature>
<evidence type="ECO:0000313" key="2">
    <source>
        <dbReference type="EMBL" id="EKM80765.1"/>
    </source>
</evidence>
<dbReference type="KEGG" id="abp:AGABI1DRAFT112501"/>
<protein>
    <submittedName>
        <fullName evidence="2">Uncharacterized protein</fullName>
    </submittedName>
</protein>
<feature type="region of interest" description="Disordered" evidence="1">
    <location>
        <begin position="99"/>
        <end position="140"/>
    </location>
</feature>
<reference evidence="3" key="1">
    <citation type="journal article" date="2012" name="Proc. Natl. Acad. Sci. U.S.A.">
        <title>Genome sequence of the button mushroom Agaricus bisporus reveals mechanisms governing adaptation to a humic-rich ecological niche.</title>
        <authorList>
            <person name="Morin E."/>
            <person name="Kohler A."/>
            <person name="Baker A.R."/>
            <person name="Foulongne-Oriol M."/>
            <person name="Lombard V."/>
            <person name="Nagy L.G."/>
            <person name="Ohm R.A."/>
            <person name="Patyshakuliyeva A."/>
            <person name="Brun A."/>
            <person name="Aerts A.L."/>
            <person name="Bailey A.M."/>
            <person name="Billette C."/>
            <person name="Coutinho P.M."/>
            <person name="Deakin G."/>
            <person name="Doddapaneni H."/>
            <person name="Floudas D."/>
            <person name="Grimwood J."/>
            <person name="Hilden K."/>
            <person name="Kuees U."/>
            <person name="LaButti K.M."/>
            <person name="Lapidus A."/>
            <person name="Lindquist E.A."/>
            <person name="Lucas S.M."/>
            <person name="Murat C."/>
            <person name="Riley R.W."/>
            <person name="Salamov A.A."/>
            <person name="Schmutz J."/>
            <person name="Subramanian V."/>
            <person name="Woesten H.A.B."/>
            <person name="Xu J."/>
            <person name="Eastwood D.C."/>
            <person name="Foster G.D."/>
            <person name="Sonnenberg A.S."/>
            <person name="Cullen D."/>
            <person name="de Vries R.P."/>
            <person name="Lundell T."/>
            <person name="Hibbett D.S."/>
            <person name="Henrissat B."/>
            <person name="Burton K.S."/>
            <person name="Kerrigan R.W."/>
            <person name="Challen M.P."/>
            <person name="Grigoriev I.V."/>
            <person name="Martin F."/>
        </authorList>
    </citation>
    <scope>NUCLEOTIDE SEQUENCE [LARGE SCALE GENOMIC DNA]</scope>
    <source>
        <strain evidence="3">JB137-S8 / ATCC MYA-4627 / FGSC 10392</strain>
    </source>
</reference>
<dbReference type="OMA" id="QDYATTH"/>
<sequence length="247" mass="25911">MTGLSPGVDMASAAAMAYKSSPLGSLEGSTMPSQASPALSAGQIQQPSPYSTLVSPVEMTPMTPSTLQPVGFRPPSSAYYANAPQLPAAIRAQLPSYFQESSPHHHRPPSQTYIRDSGIPTPSTSMSSPTFRPLSSQSQAQSAPLASASYSGSILNYPVANAYDTTMQDYATTHPSFVSPPPPQSLSLPPPNQGMRMIHYIAPGMKSRTTAKPTVFSAYEPGVPGTSGSQQYAPSEQAGEPDGTMKD</sequence>
<evidence type="ECO:0000256" key="1">
    <source>
        <dbReference type="SAM" id="MobiDB-lite"/>
    </source>
</evidence>
<feature type="compositionally biased region" description="Polar residues" evidence="1">
    <location>
        <begin position="27"/>
        <end position="54"/>
    </location>
</feature>
<proteinExistence type="predicted"/>